<evidence type="ECO:0000256" key="4">
    <source>
        <dbReference type="ARBA" id="ARBA00022989"/>
    </source>
</evidence>
<dbReference type="InterPro" id="IPR038213">
    <property type="entry name" value="IFI6/IFI27-like_sf"/>
</dbReference>
<protein>
    <recommendedName>
        <fullName evidence="9">Apple domain-containing protein</fullName>
    </recommendedName>
</protein>
<dbReference type="GO" id="GO:0016020">
    <property type="term" value="C:membrane"/>
    <property type="evidence" value="ECO:0007669"/>
    <property type="project" value="UniProtKB-SubCell"/>
</dbReference>
<evidence type="ECO:0000313" key="8">
    <source>
        <dbReference type="Proteomes" id="UP000683360"/>
    </source>
</evidence>
<dbReference type="PANTHER" id="PTHR16932">
    <property type="entry name" value="INTERFERON ALPHA-INDUCIBLE PROTEIN 27"/>
    <property type="match status" value="1"/>
</dbReference>
<evidence type="ECO:0000256" key="6">
    <source>
        <dbReference type="SAM" id="Phobius"/>
    </source>
</evidence>
<gene>
    <name evidence="7" type="ORF">MEDL_59494</name>
</gene>
<keyword evidence="4 6" id="KW-1133">Transmembrane helix</keyword>
<dbReference type="OrthoDB" id="440424at2759"/>
<comment type="caution">
    <text evidence="7">The sequence shown here is derived from an EMBL/GenBank/DDBJ whole genome shotgun (WGS) entry which is preliminary data.</text>
</comment>
<dbReference type="EMBL" id="CAJPWZ010002911">
    <property type="protein sequence ID" value="CAG2247576.1"/>
    <property type="molecule type" value="Genomic_DNA"/>
</dbReference>
<organism evidence="7 8">
    <name type="scientific">Mytilus edulis</name>
    <name type="common">Blue mussel</name>
    <dbReference type="NCBI Taxonomy" id="6550"/>
    <lineage>
        <taxon>Eukaryota</taxon>
        <taxon>Metazoa</taxon>
        <taxon>Spiralia</taxon>
        <taxon>Lophotrochozoa</taxon>
        <taxon>Mollusca</taxon>
        <taxon>Bivalvia</taxon>
        <taxon>Autobranchia</taxon>
        <taxon>Pteriomorphia</taxon>
        <taxon>Mytilida</taxon>
        <taxon>Mytiloidea</taxon>
        <taxon>Mytilidae</taxon>
        <taxon>Mytilinae</taxon>
        <taxon>Mytilus</taxon>
    </lineage>
</organism>
<reference evidence="7" key="1">
    <citation type="submission" date="2021-03" db="EMBL/GenBank/DDBJ databases">
        <authorList>
            <person name="Bekaert M."/>
        </authorList>
    </citation>
    <scope>NUCLEOTIDE SEQUENCE</scope>
</reference>
<evidence type="ECO:0000256" key="2">
    <source>
        <dbReference type="ARBA" id="ARBA00007262"/>
    </source>
</evidence>
<name>A0A8S3UMY0_MYTED</name>
<feature type="transmembrane region" description="Helical" evidence="6">
    <location>
        <begin position="85"/>
        <end position="103"/>
    </location>
</feature>
<feature type="transmembrane region" description="Helical" evidence="6">
    <location>
        <begin position="134"/>
        <end position="153"/>
    </location>
</feature>
<comment type="similarity">
    <text evidence="2">Belongs to the IFI6/IFI27 family.</text>
</comment>
<evidence type="ECO:0000256" key="3">
    <source>
        <dbReference type="ARBA" id="ARBA00022692"/>
    </source>
</evidence>
<evidence type="ECO:0008006" key="9">
    <source>
        <dbReference type="Google" id="ProtNLM"/>
    </source>
</evidence>
<sequence>MNATKNAKGRDDEIQTVWEASSLKECEIQCIKTDDCGAVHFDGLRCFKFNTKTEPNENTGTDFSSKICVEFNDEYDEINMLLEKALWILAFTLVSLTSEVYGLDWPWNWTKEDVTCYTTCLAAVGTGTVVATPFALSAAGFGTAGIVASSFAAKIMSMIGVVKAGGWFAFLQSVGVTGVGTTGKMVLASTVSPLCAAICGSSEEIQDLKCHTHRINEMKGFDENVIKAEIVDKIAQCEDLCNDQRVQGLPISAEK</sequence>
<dbReference type="AlphaFoldDB" id="A0A8S3UMY0"/>
<dbReference type="PANTHER" id="PTHR16932:SF18">
    <property type="entry name" value="INTERFERON, ALPHA-INDUCIBLE PROTEIN 27-LIKE 2"/>
    <property type="match status" value="1"/>
</dbReference>
<evidence type="ECO:0000256" key="5">
    <source>
        <dbReference type="ARBA" id="ARBA00023136"/>
    </source>
</evidence>
<dbReference type="Pfam" id="PF06140">
    <property type="entry name" value="Ifi-6-16"/>
    <property type="match status" value="1"/>
</dbReference>
<evidence type="ECO:0000313" key="7">
    <source>
        <dbReference type="EMBL" id="CAG2247576.1"/>
    </source>
</evidence>
<comment type="subcellular location">
    <subcellularLocation>
        <location evidence="1">Membrane</location>
        <topology evidence="1">Multi-pass membrane protein</topology>
    </subcellularLocation>
</comment>
<dbReference type="Proteomes" id="UP000683360">
    <property type="component" value="Unassembled WGS sequence"/>
</dbReference>
<proteinExistence type="inferred from homology"/>
<keyword evidence="5 6" id="KW-0472">Membrane</keyword>
<accession>A0A8S3UMY0</accession>
<dbReference type="Gene3D" id="6.10.110.10">
    <property type="match status" value="1"/>
</dbReference>
<dbReference type="InterPro" id="IPR009311">
    <property type="entry name" value="IFI6/IFI27-like"/>
</dbReference>
<keyword evidence="3 6" id="KW-0812">Transmembrane</keyword>
<evidence type="ECO:0000256" key="1">
    <source>
        <dbReference type="ARBA" id="ARBA00004141"/>
    </source>
</evidence>
<keyword evidence="8" id="KW-1185">Reference proteome</keyword>